<dbReference type="HOGENOM" id="CLU_101141_2_2_12"/>
<keyword evidence="4" id="KW-1185">Reference proteome</keyword>
<dbReference type="GO" id="GO:0047617">
    <property type="term" value="F:fatty acyl-CoA hydrolase activity"/>
    <property type="evidence" value="ECO:0007669"/>
    <property type="project" value="TreeGrafter"/>
</dbReference>
<dbReference type="KEGG" id="tpx:Turpa_3288"/>
<dbReference type="Gene3D" id="3.10.129.10">
    <property type="entry name" value="Hotdog Thioesterase"/>
    <property type="match status" value="1"/>
</dbReference>
<dbReference type="RefSeq" id="WP_014804426.1">
    <property type="nucleotide sequence ID" value="NC_018020.1"/>
</dbReference>
<dbReference type="AlphaFoldDB" id="I4B9H0"/>
<gene>
    <name evidence="3" type="ordered locus">Turpa_3288</name>
</gene>
<accession>I4B9H0</accession>
<dbReference type="SUPFAM" id="SSF54637">
    <property type="entry name" value="Thioesterase/thiol ester dehydrase-isomerase"/>
    <property type="match status" value="1"/>
</dbReference>
<dbReference type="STRING" id="869212.Turpa_3288"/>
<evidence type="ECO:0000256" key="1">
    <source>
        <dbReference type="ARBA" id="ARBA00005953"/>
    </source>
</evidence>
<proteinExistence type="inferred from homology"/>
<evidence type="ECO:0000256" key="2">
    <source>
        <dbReference type="ARBA" id="ARBA00022801"/>
    </source>
</evidence>
<dbReference type="PANTHER" id="PTHR31793:SF27">
    <property type="entry name" value="NOVEL THIOESTERASE SUPERFAMILY DOMAIN AND SAPOSIN A-TYPE DOMAIN CONTAINING PROTEIN (0610012H03RIK)"/>
    <property type="match status" value="1"/>
</dbReference>
<reference evidence="3 4" key="1">
    <citation type="submission" date="2012-06" db="EMBL/GenBank/DDBJ databases">
        <title>The complete chromosome of genome of Turneriella parva DSM 21527.</title>
        <authorList>
            <consortium name="US DOE Joint Genome Institute (JGI-PGF)"/>
            <person name="Lucas S."/>
            <person name="Han J."/>
            <person name="Lapidus A."/>
            <person name="Bruce D."/>
            <person name="Goodwin L."/>
            <person name="Pitluck S."/>
            <person name="Peters L."/>
            <person name="Kyrpides N."/>
            <person name="Mavromatis K."/>
            <person name="Ivanova N."/>
            <person name="Mikhailova N."/>
            <person name="Chertkov O."/>
            <person name="Detter J.C."/>
            <person name="Tapia R."/>
            <person name="Han C."/>
            <person name="Land M."/>
            <person name="Hauser L."/>
            <person name="Markowitz V."/>
            <person name="Cheng J.-F."/>
            <person name="Hugenholtz P."/>
            <person name="Woyke T."/>
            <person name="Wu D."/>
            <person name="Gronow S."/>
            <person name="Wellnitz S."/>
            <person name="Brambilla E."/>
            <person name="Klenk H.-P."/>
            <person name="Eisen J.A."/>
        </authorList>
    </citation>
    <scope>NUCLEOTIDE SEQUENCE [LARGE SCALE GENOMIC DNA]</scope>
    <source>
        <strain evidence="4">ATCC BAA-1111 / DSM 21527 / NCTC 11395 / H</strain>
    </source>
</reference>
<sequence length="153" mass="17287">MSEPWKDFSVVVETVVRWRDLDAYNHVNNSVYLNYFEEGRIAYYFKLAELAGIPAENAEVFDGFSTVLANTNIEFKGQGRLHETLMIGIRYTAIRKIFLEAEYGIFNKATGQLLARGNSTQVAVNLKTNKPVRVSGEFTAMAKKLEGDRLVVV</sequence>
<evidence type="ECO:0000313" key="3">
    <source>
        <dbReference type="EMBL" id="AFM13927.1"/>
    </source>
</evidence>
<dbReference type="EMBL" id="CP002959">
    <property type="protein sequence ID" value="AFM13927.1"/>
    <property type="molecule type" value="Genomic_DNA"/>
</dbReference>
<name>I4B9H0_TURPD</name>
<keyword evidence="2" id="KW-0378">Hydrolase</keyword>
<organism evidence="3 4">
    <name type="scientific">Turneriella parva (strain ATCC BAA-1111 / DSM 21527 / NCTC 11395 / H)</name>
    <name type="common">Leptospira parva</name>
    <dbReference type="NCBI Taxonomy" id="869212"/>
    <lineage>
        <taxon>Bacteria</taxon>
        <taxon>Pseudomonadati</taxon>
        <taxon>Spirochaetota</taxon>
        <taxon>Spirochaetia</taxon>
        <taxon>Leptospirales</taxon>
        <taxon>Leptospiraceae</taxon>
        <taxon>Turneriella</taxon>
    </lineage>
</organism>
<protein>
    <submittedName>
        <fullName evidence="3">Thioesterase superfamily protein</fullName>
    </submittedName>
</protein>
<dbReference type="PANTHER" id="PTHR31793">
    <property type="entry name" value="4-HYDROXYBENZOYL-COA THIOESTERASE FAMILY MEMBER"/>
    <property type="match status" value="1"/>
</dbReference>
<dbReference type="InterPro" id="IPR029069">
    <property type="entry name" value="HotDog_dom_sf"/>
</dbReference>
<dbReference type="InterPro" id="IPR050563">
    <property type="entry name" value="4-hydroxybenzoyl-CoA_TE"/>
</dbReference>
<dbReference type="Proteomes" id="UP000006048">
    <property type="component" value="Chromosome"/>
</dbReference>
<dbReference type="CDD" id="cd00586">
    <property type="entry name" value="4HBT"/>
    <property type="match status" value="1"/>
</dbReference>
<dbReference type="Pfam" id="PF13279">
    <property type="entry name" value="4HBT_2"/>
    <property type="match status" value="1"/>
</dbReference>
<evidence type="ECO:0000313" key="4">
    <source>
        <dbReference type="Proteomes" id="UP000006048"/>
    </source>
</evidence>
<comment type="similarity">
    <text evidence="1">Belongs to the 4-hydroxybenzoyl-CoA thioesterase family.</text>
</comment>
<dbReference type="OrthoDB" id="9799036at2"/>